<feature type="signal peptide" evidence="1">
    <location>
        <begin position="1"/>
        <end position="19"/>
    </location>
</feature>
<dbReference type="Proteomes" id="UP001178148">
    <property type="component" value="Unassembled WGS sequence"/>
</dbReference>
<reference evidence="2 3" key="1">
    <citation type="journal article" date="2023" name="bioRxiv">
        <title>An intranuclear bacterial parasite of deep-sea mussels expresses apoptosis inhibitors acquired from its host.</title>
        <authorList>
            <person name="Gonzalez Porras M.A."/>
            <person name="Assie A."/>
            <person name="Tietjen M."/>
            <person name="Violette M."/>
            <person name="Kleiner M."/>
            <person name="Gruber-Vodicka H."/>
            <person name="Dubilier N."/>
            <person name="Leisch N."/>
        </authorList>
    </citation>
    <scope>NUCLEOTIDE SEQUENCE [LARGE SCALE GENOMIC DNA]</scope>
    <source>
        <strain evidence="2">IAP13</strain>
    </source>
</reference>
<keyword evidence="3" id="KW-1185">Reference proteome</keyword>
<name>A0AA90NN73_9GAMM</name>
<protein>
    <submittedName>
        <fullName evidence="2">Uncharacterized protein</fullName>
    </submittedName>
</protein>
<accession>A0AA90NN73</accession>
<feature type="chain" id="PRO_5041694026" evidence="1">
    <location>
        <begin position="20"/>
        <end position="97"/>
    </location>
</feature>
<keyword evidence="1" id="KW-0732">Signal</keyword>
<gene>
    <name evidence="2" type="ORF">QS748_11120</name>
</gene>
<organism evidence="2 3">
    <name type="scientific">Candidatus Endonucleibacter bathymodioli</name>
    <dbReference type="NCBI Taxonomy" id="539814"/>
    <lineage>
        <taxon>Bacteria</taxon>
        <taxon>Pseudomonadati</taxon>
        <taxon>Pseudomonadota</taxon>
        <taxon>Gammaproteobacteria</taxon>
        <taxon>Oceanospirillales</taxon>
        <taxon>Endozoicomonadaceae</taxon>
        <taxon>Candidatus Endonucleibacter</taxon>
    </lineage>
</organism>
<proteinExistence type="predicted"/>
<dbReference type="AlphaFoldDB" id="A0AA90NN73"/>
<comment type="caution">
    <text evidence="2">The sequence shown here is derived from an EMBL/GenBank/DDBJ whole genome shotgun (WGS) entry which is preliminary data.</text>
</comment>
<sequence>MGKKLKILVFMILFTPAFGWTTSENSNISCIYYWYSLVEKKVLIGDGSGHGPDLGSDEWRSAVEYKLGIRDNPEVPPRDTDQWCEYINTYYIKPAQN</sequence>
<dbReference type="EMBL" id="JASXSV010000018">
    <property type="protein sequence ID" value="MDP0589697.1"/>
    <property type="molecule type" value="Genomic_DNA"/>
</dbReference>
<evidence type="ECO:0000313" key="3">
    <source>
        <dbReference type="Proteomes" id="UP001178148"/>
    </source>
</evidence>
<evidence type="ECO:0000313" key="2">
    <source>
        <dbReference type="EMBL" id="MDP0589697.1"/>
    </source>
</evidence>
<evidence type="ECO:0000256" key="1">
    <source>
        <dbReference type="SAM" id="SignalP"/>
    </source>
</evidence>